<evidence type="ECO:0000313" key="2">
    <source>
        <dbReference type="EMBL" id="UTF54495.1"/>
    </source>
</evidence>
<feature type="transmembrane region" description="Helical" evidence="1">
    <location>
        <begin position="80"/>
        <end position="104"/>
    </location>
</feature>
<reference evidence="2" key="1">
    <citation type="submission" date="2022-06" db="EMBL/GenBank/DDBJ databases">
        <title>Diverse halophilic archaea isolated from saline environments.</title>
        <authorList>
            <person name="Cui H.-L."/>
        </authorList>
    </citation>
    <scope>NUCLEOTIDE SEQUENCE</scope>
    <source>
        <strain evidence="2">WLHS1</strain>
    </source>
</reference>
<proteinExistence type="predicted"/>
<dbReference type="GeneID" id="73289230"/>
<dbReference type="Proteomes" id="UP001056855">
    <property type="component" value="Chromosome"/>
</dbReference>
<evidence type="ECO:0000256" key="1">
    <source>
        <dbReference type="SAM" id="Phobius"/>
    </source>
</evidence>
<feature type="transmembrane region" description="Helical" evidence="1">
    <location>
        <begin position="41"/>
        <end position="60"/>
    </location>
</feature>
<keyword evidence="1" id="KW-0812">Transmembrane</keyword>
<protein>
    <submittedName>
        <fullName evidence="2">Uncharacterized protein</fullName>
    </submittedName>
</protein>
<sequence>MSESLEVQRTIIGLGLLLAVLVLGYGTVISETVLGVDATTAAMWVLAGTFAVSSIVHAWIGQYGFALGHAGGAFGWGAVLLGSSAAEVGIGLVLLVLSGVYLALMGRRGARTDAAST</sequence>
<keyword evidence="1" id="KW-1133">Transmembrane helix</keyword>
<name>A0A9E7NAK9_9EURY</name>
<dbReference type="KEGG" id="sawl:NGM29_04250"/>
<dbReference type="EMBL" id="CP100355">
    <property type="protein sequence ID" value="UTF54495.1"/>
    <property type="molecule type" value="Genomic_DNA"/>
</dbReference>
<accession>A0A9E7NAK9</accession>
<dbReference type="AlphaFoldDB" id="A0A9E7NAK9"/>
<keyword evidence="3" id="KW-1185">Reference proteome</keyword>
<dbReference type="RefSeq" id="WP_254159162.1">
    <property type="nucleotide sequence ID" value="NZ_CP100355.1"/>
</dbReference>
<evidence type="ECO:0000313" key="3">
    <source>
        <dbReference type="Proteomes" id="UP001056855"/>
    </source>
</evidence>
<gene>
    <name evidence="2" type="ORF">NGM29_04250</name>
</gene>
<feature type="transmembrane region" description="Helical" evidence="1">
    <location>
        <begin position="12"/>
        <end position="29"/>
    </location>
</feature>
<organism evidence="2 3">
    <name type="scientific">Natronosalvus rutilus</name>
    <dbReference type="NCBI Taxonomy" id="2953753"/>
    <lineage>
        <taxon>Archaea</taxon>
        <taxon>Methanobacteriati</taxon>
        <taxon>Methanobacteriota</taxon>
        <taxon>Stenosarchaea group</taxon>
        <taxon>Halobacteria</taxon>
        <taxon>Halobacteriales</taxon>
        <taxon>Natrialbaceae</taxon>
        <taxon>Natronosalvus</taxon>
    </lineage>
</organism>
<keyword evidence="1" id="KW-0472">Membrane</keyword>